<reference evidence="2" key="1">
    <citation type="submission" date="2021-03" db="EMBL/GenBank/DDBJ databases">
        <title>Comparative genomics and phylogenomic investigation of the class Geoglossomycetes provide insights into ecological specialization and systematics.</title>
        <authorList>
            <person name="Melie T."/>
            <person name="Pirro S."/>
            <person name="Miller A.N."/>
            <person name="Quandt A."/>
        </authorList>
    </citation>
    <scope>NUCLEOTIDE SEQUENCE</scope>
    <source>
        <strain evidence="2">GBOQ0MN5Z8</strain>
    </source>
</reference>
<name>A0A9P8IH60_9PEZI</name>
<evidence type="ECO:0000256" key="1">
    <source>
        <dbReference type="SAM" id="MobiDB-lite"/>
    </source>
</evidence>
<accession>A0A9P8IH60</accession>
<evidence type="ECO:0000313" key="3">
    <source>
        <dbReference type="Proteomes" id="UP000698800"/>
    </source>
</evidence>
<dbReference type="EMBL" id="JAGHQL010000015">
    <property type="protein sequence ID" value="KAH0544658.1"/>
    <property type="molecule type" value="Genomic_DNA"/>
</dbReference>
<gene>
    <name evidence="2" type="ORF">FGG08_001163</name>
</gene>
<comment type="caution">
    <text evidence="2">The sequence shown here is derived from an EMBL/GenBank/DDBJ whole genome shotgun (WGS) entry which is preliminary data.</text>
</comment>
<proteinExistence type="predicted"/>
<dbReference type="Proteomes" id="UP000698800">
    <property type="component" value="Unassembled WGS sequence"/>
</dbReference>
<keyword evidence="3" id="KW-1185">Reference proteome</keyword>
<feature type="region of interest" description="Disordered" evidence="1">
    <location>
        <begin position="1"/>
        <end position="41"/>
    </location>
</feature>
<organism evidence="2 3">
    <name type="scientific">Glutinoglossum americanum</name>
    <dbReference type="NCBI Taxonomy" id="1670608"/>
    <lineage>
        <taxon>Eukaryota</taxon>
        <taxon>Fungi</taxon>
        <taxon>Dikarya</taxon>
        <taxon>Ascomycota</taxon>
        <taxon>Pezizomycotina</taxon>
        <taxon>Geoglossomycetes</taxon>
        <taxon>Geoglossales</taxon>
        <taxon>Geoglossaceae</taxon>
        <taxon>Glutinoglossum</taxon>
    </lineage>
</organism>
<dbReference type="AlphaFoldDB" id="A0A9P8IH60"/>
<protein>
    <submittedName>
        <fullName evidence="2">Uncharacterized protein</fullName>
    </submittedName>
</protein>
<evidence type="ECO:0000313" key="2">
    <source>
        <dbReference type="EMBL" id="KAH0544658.1"/>
    </source>
</evidence>
<sequence length="239" mass="25638">MDNTTRVRSSLHLSPPQQESRTHTQSPSERVQLQMQPTAAQETPKFTTFGSASKGPETVGSVKCALSLPRDVSKRGVSFALNHAAWKVPGVQAIAAVIGLLAVKKRKEQALAELLEKTRLEEEQKANKKSTQKVRFGGVEYIPNDAVESNASETEEDGEEKRRIHLDEGFEGGNVRVCAAAGHAAAGNVPSGHTADGATKDIVATQTVKSLLFNWDSDGNATPIFSEQILAGPVNAPWS</sequence>